<keyword evidence="2" id="KW-1185">Reference proteome</keyword>
<dbReference type="EMBL" id="JXBL01000001">
    <property type="protein sequence ID" value="KIE43132.1"/>
    <property type="molecule type" value="Genomic_DNA"/>
</dbReference>
<reference evidence="1 2" key="1">
    <citation type="submission" date="2015-01" db="EMBL/GenBank/DDBJ databases">
        <title>Genome sequence of the anaerobic bacterium Geobacter soli GSS01, a dissimilatory Fe(III) reducer from soil.</title>
        <authorList>
            <person name="Yang G."/>
            <person name="Zhou S."/>
        </authorList>
    </citation>
    <scope>NUCLEOTIDE SEQUENCE [LARGE SCALE GENOMIC DNA]</scope>
    <source>
        <strain evidence="1 2">GSS01</strain>
    </source>
</reference>
<gene>
    <name evidence="1" type="ORF">SE37_11040</name>
</gene>
<dbReference type="RefSeq" id="WP_039646323.1">
    <property type="nucleotide sequence ID" value="NZ_JXBL01000001.1"/>
</dbReference>
<evidence type="ECO:0000313" key="2">
    <source>
        <dbReference type="Proteomes" id="UP000031433"/>
    </source>
</evidence>
<dbReference type="AlphaFoldDB" id="A0A0C1QQW7"/>
<name>A0A0C1QQW7_9BACT</name>
<evidence type="ECO:0000313" key="1">
    <source>
        <dbReference type="EMBL" id="KIE43132.1"/>
    </source>
</evidence>
<sequence length="89" mass="9768">MAIIVELEGLSFKLIGAGYIVAHGFVQFKVSSPFLNRTYCSDMADHDADAPLKWYSLVTRKTASRLIVSGSMKRAAEQFVRDLANSGAQ</sequence>
<dbReference type="Proteomes" id="UP000031433">
    <property type="component" value="Unassembled WGS sequence"/>
</dbReference>
<proteinExistence type="predicted"/>
<accession>A0A0C1QQW7</accession>
<organism evidence="1 2">
    <name type="scientific">Geobacter soli</name>
    <dbReference type="NCBI Taxonomy" id="1510391"/>
    <lineage>
        <taxon>Bacteria</taxon>
        <taxon>Pseudomonadati</taxon>
        <taxon>Thermodesulfobacteriota</taxon>
        <taxon>Desulfuromonadia</taxon>
        <taxon>Geobacterales</taxon>
        <taxon>Geobacteraceae</taxon>
        <taxon>Geobacter</taxon>
    </lineage>
</organism>
<comment type="caution">
    <text evidence="1">The sequence shown here is derived from an EMBL/GenBank/DDBJ whole genome shotgun (WGS) entry which is preliminary data.</text>
</comment>
<protein>
    <submittedName>
        <fullName evidence="1">Uncharacterized protein</fullName>
    </submittedName>
</protein>